<dbReference type="Proteomes" id="UP000094487">
    <property type="component" value="Unassembled WGS sequence"/>
</dbReference>
<evidence type="ECO:0000256" key="3">
    <source>
        <dbReference type="ARBA" id="ARBA00023163"/>
    </source>
</evidence>
<feature type="domain" description="IclR-ED" evidence="5">
    <location>
        <begin position="75"/>
        <end position="249"/>
    </location>
</feature>
<evidence type="ECO:0000256" key="1">
    <source>
        <dbReference type="ARBA" id="ARBA00023015"/>
    </source>
</evidence>
<dbReference type="PROSITE" id="PS51078">
    <property type="entry name" value="ICLR_ED"/>
    <property type="match status" value="1"/>
</dbReference>
<sequence length="256" mass="26972">MHRPRGEAGPAQVPALGKGLDVVELLASSPDGLAMNEIADRLGRTMGEIYRIVLYLADRGYVQQDVAGRYGLTLRLFELSHRFEPTERLISLALPLMESLSRRAEQSCHLAVLNGDSILVLASVPSPRPAGYSVRTGAIFPALATSSGVVIAAFLPQDRLDLLVNPAPSNEAASFIARVAAARRLGFETIESVLVNGVINSSVPVFGRGGILAALSMGYVNQAGDSMPLKDAIEAIRDTAARISAAMGSSLAPNPG</sequence>
<dbReference type="GO" id="GO:0045892">
    <property type="term" value="P:negative regulation of DNA-templated transcription"/>
    <property type="evidence" value="ECO:0007669"/>
    <property type="project" value="TreeGrafter"/>
</dbReference>
<organism evidence="6 7">
    <name type="scientific">Sphingomonas turrisvirgatae</name>
    <dbReference type="NCBI Taxonomy" id="1888892"/>
    <lineage>
        <taxon>Bacteria</taxon>
        <taxon>Pseudomonadati</taxon>
        <taxon>Pseudomonadota</taxon>
        <taxon>Alphaproteobacteria</taxon>
        <taxon>Sphingomonadales</taxon>
        <taxon>Sphingomonadaceae</taxon>
        <taxon>Sphingomonas</taxon>
    </lineage>
</organism>
<keyword evidence="1" id="KW-0805">Transcription regulation</keyword>
<name>A0A1E3LSH5_9SPHN</name>
<evidence type="ECO:0000256" key="2">
    <source>
        <dbReference type="ARBA" id="ARBA00023125"/>
    </source>
</evidence>
<comment type="caution">
    <text evidence="6">The sequence shown here is derived from an EMBL/GenBank/DDBJ whole genome shotgun (WGS) entry which is preliminary data.</text>
</comment>
<dbReference type="GO" id="GO:0003677">
    <property type="term" value="F:DNA binding"/>
    <property type="evidence" value="ECO:0007669"/>
    <property type="project" value="UniProtKB-KW"/>
</dbReference>
<dbReference type="InterPro" id="IPR029016">
    <property type="entry name" value="GAF-like_dom_sf"/>
</dbReference>
<dbReference type="PANTHER" id="PTHR30136">
    <property type="entry name" value="HELIX-TURN-HELIX TRANSCRIPTIONAL REGULATOR, ICLR FAMILY"/>
    <property type="match status" value="1"/>
</dbReference>
<dbReference type="SUPFAM" id="SSF55781">
    <property type="entry name" value="GAF domain-like"/>
    <property type="match status" value="1"/>
</dbReference>
<dbReference type="GO" id="GO:0003700">
    <property type="term" value="F:DNA-binding transcription factor activity"/>
    <property type="evidence" value="ECO:0007669"/>
    <property type="project" value="TreeGrafter"/>
</dbReference>
<gene>
    <name evidence="6" type="ORF">BFL28_04530</name>
</gene>
<dbReference type="Pfam" id="PF09339">
    <property type="entry name" value="HTH_IclR"/>
    <property type="match status" value="1"/>
</dbReference>
<evidence type="ECO:0000313" key="6">
    <source>
        <dbReference type="EMBL" id="ODP36708.1"/>
    </source>
</evidence>
<dbReference type="InterPro" id="IPR005471">
    <property type="entry name" value="Tscrpt_reg_IclR_N"/>
</dbReference>
<dbReference type="STRING" id="1888892.BFL28_04530"/>
<evidence type="ECO:0000259" key="5">
    <source>
        <dbReference type="PROSITE" id="PS51078"/>
    </source>
</evidence>
<dbReference type="SUPFAM" id="SSF46785">
    <property type="entry name" value="Winged helix' DNA-binding domain"/>
    <property type="match status" value="1"/>
</dbReference>
<protein>
    <recommendedName>
        <fullName evidence="8">IclR family transcriptional regulator</fullName>
    </recommendedName>
</protein>
<keyword evidence="2" id="KW-0238">DNA-binding</keyword>
<dbReference type="InterPro" id="IPR014757">
    <property type="entry name" value="Tscrpt_reg_IclR_C"/>
</dbReference>
<dbReference type="AlphaFoldDB" id="A0A1E3LSH5"/>
<dbReference type="Pfam" id="PF01614">
    <property type="entry name" value="IclR_C"/>
    <property type="match status" value="1"/>
</dbReference>
<evidence type="ECO:0008006" key="8">
    <source>
        <dbReference type="Google" id="ProtNLM"/>
    </source>
</evidence>
<evidence type="ECO:0000313" key="7">
    <source>
        <dbReference type="Proteomes" id="UP000094487"/>
    </source>
</evidence>
<dbReference type="SMART" id="SM00346">
    <property type="entry name" value="HTH_ICLR"/>
    <property type="match status" value="1"/>
</dbReference>
<dbReference type="Gene3D" id="1.10.10.10">
    <property type="entry name" value="Winged helix-like DNA-binding domain superfamily/Winged helix DNA-binding domain"/>
    <property type="match status" value="1"/>
</dbReference>
<keyword evidence="7" id="KW-1185">Reference proteome</keyword>
<dbReference type="InterPro" id="IPR050707">
    <property type="entry name" value="HTH_MetabolicPath_Reg"/>
</dbReference>
<proteinExistence type="predicted"/>
<evidence type="ECO:0000259" key="4">
    <source>
        <dbReference type="PROSITE" id="PS51077"/>
    </source>
</evidence>
<feature type="domain" description="HTH iclR-type" evidence="4">
    <location>
        <begin position="13"/>
        <end position="74"/>
    </location>
</feature>
<reference evidence="6 7" key="1">
    <citation type="submission" date="2016-08" db="EMBL/GenBank/DDBJ databases">
        <title>Draft genome of the agarase producing Sphingomonas sp. MCT13.</title>
        <authorList>
            <person name="D'Andrea M.M."/>
            <person name="Rossolini G.M."/>
            <person name="Thaller M.C."/>
        </authorList>
    </citation>
    <scope>NUCLEOTIDE SEQUENCE [LARGE SCALE GENOMIC DNA]</scope>
    <source>
        <strain evidence="6 7">MCT13</strain>
    </source>
</reference>
<dbReference type="InterPro" id="IPR036390">
    <property type="entry name" value="WH_DNA-bd_sf"/>
</dbReference>
<dbReference type="EMBL" id="MDDS01000057">
    <property type="protein sequence ID" value="ODP36708.1"/>
    <property type="molecule type" value="Genomic_DNA"/>
</dbReference>
<keyword evidence="3" id="KW-0804">Transcription</keyword>
<dbReference type="PROSITE" id="PS51077">
    <property type="entry name" value="HTH_ICLR"/>
    <property type="match status" value="1"/>
</dbReference>
<accession>A0A1E3LSH5</accession>
<dbReference type="Gene3D" id="3.30.450.40">
    <property type="match status" value="1"/>
</dbReference>
<dbReference type="InterPro" id="IPR036388">
    <property type="entry name" value="WH-like_DNA-bd_sf"/>
</dbReference>
<dbReference type="PANTHER" id="PTHR30136:SF35">
    <property type="entry name" value="HTH-TYPE TRANSCRIPTIONAL REGULATOR RV1719"/>
    <property type="match status" value="1"/>
</dbReference>